<accession>A0A164U2V6</accession>
<evidence type="ECO:0000313" key="2">
    <source>
        <dbReference type="Proteomes" id="UP000076722"/>
    </source>
</evidence>
<sequence>MAPEPSQPTPYMPEKFTHALVLLQEKALTQKFNMELLTDADGPTKVTANIYTVFLKQKEFMLNRFANSATWPADKMTGIPGAVQGPALQLNVIRILGSRASFENFHQNPLNSMYVTASLVAHAIWYLSDTRLDTLRPYARLMRDAIRAHLHARLRELYDTGSDHEGDGGYSSSENSFEEEDKQDSKWFLERIMLDAPPVEGYQYQLKCRESSYVRRMYNATNKKNATPRQDCAFRIQDKATDIRATAPSAKYSYDVSADDPSLNPRPGQTTSAATVALLWMLERQRFNRQTLSNGRIHLNCWGFGAAGWWGQDV</sequence>
<dbReference type="AlphaFoldDB" id="A0A164U2V6"/>
<keyword evidence="2" id="KW-1185">Reference proteome</keyword>
<evidence type="ECO:0000313" key="1">
    <source>
        <dbReference type="EMBL" id="KZS92869.1"/>
    </source>
</evidence>
<dbReference type="EMBL" id="KV419409">
    <property type="protein sequence ID" value="KZS92869.1"/>
    <property type="molecule type" value="Genomic_DNA"/>
</dbReference>
<gene>
    <name evidence="1" type="ORF">SISNIDRAFT_466728</name>
</gene>
<proteinExistence type="predicted"/>
<name>A0A164U2V6_9AGAM</name>
<dbReference type="Proteomes" id="UP000076722">
    <property type="component" value="Unassembled WGS sequence"/>
</dbReference>
<reference evidence="1 2" key="1">
    <citation type="journal article" date="2016" name="Mol. Biol. Evol.">
        <title>Comparative Genomics of Early-Diverging Mushroom-Forming Fungi Provides Insights into the Origins of Lignocellulose Decay Capabilities.</title>
        <authorList>
            <person name="Nagy L.G."/>
            <person name="Riley R."/>
            <person name="Tritt A."/>
            <person name="Adam C."/>
            <person name="Daum C."/>
            <person name="Floudas D."/>
            <person name="Sun H."/>
            <person name="Yadav J.S."/>
            <person name="Pangilinan J."/>
            <person name="Larsson K.H."/>
            <person name="Matsuura K."/>
            <person name="Barry K."/>
            <person name="Labutti K."/>
            <person name="Kuo R."/>
            <person name="Ohm R.A."/>
            <person name="Bhattacharya S.S."/>
            <person name="Shirouzu T."/>
            <person name="Yoshinaga Y."/>
            <person name="Martin F.M."/>
            <person name="Grigoriev I.V."/>
            <person name="Hibbett D.S."/>
        </authorList>
    </citation>
    <scope>NUCLEOTIDE SEQUENCE [LARGE SCALE GENOMIC DNA]</scope>
    <source>
        <strain evidence="1 2">HHB9708</strain>
    </source>
</reference>
<protein>
    <submittedName>
        <fullName evidence="1">Uncharacterized protein</fullName>
    </submittedName>
</protein>
<organism evidence="1 2">
    <name type="scientific">Sistotremastrum niveocremeum HHB9708</name>
    <dbReference type="NCBI Taxonomy" id="1314777"/>
    <lineage>
        <taxon>Eukaryota</taxon>
        <taxon>Fungi</taxon>
        <taxon>Dikarya</taxon>
        <taxon>Basidiomycota</taxon>
        <taxon>Agaricomycotina</taxon>
        <taxon>Agaricomycetes</taxon>
        <taxon>Sistotremastrales</taxon>
        <taxon>Sistotremastraceae</taxon>
        <taxon>Sertulicium</taxon>
        <taxon>Sertulicium niveocremeum</taxon>
    </lineage>
</organism>